<dbReference type="STRING" id="349064.SAMN05660429_00652"/>
<dbReference type="AlphaFoldDB" id="A0A1I0ACC6"/>
<dbReference type="Proteomes" id="UP000199308">
    <property type="component" value="Unassembled WGS sequence"/>
</dbReference>
<accession>A0A1I0ACC6</accession>
<gene>
    <name evidence="1" type="ORF">SAMN05660429_00652</name>
</gene>
<dbReference type="EMBL" id="FOHK01000003">
    <property type="protein sequence ID" value="SES91700.1"/>
    <property type="molecule type" value="Genomic_DNA"/>
</dbReference>
<evidence type="ECO:0000313" key="1">
    <source>
        <dbReference type="EMBL" id="SES91700.1"/>
    </source>
</evidence>
<organism evidence="1 2">
    <name type="scientific">Thalassotalea agarivorans</name>
    <name type="common">Thalassomonas agarivorans</name>
    <dbReference type="NCBI Taxonomy" id="349064"/>
    <lineage>
        <taxon>Bacteria</taxon>
        <taxon>Pseudomonadati</taxon>
        <taxon>Pseudomonadota</taxon>
        <taxon>Gammaproteobacteria</taxon>
        <taxon>Alteromonadales</taxon>
        <taxon>Colwelliaceae</taxon>
        <taxon>Thalassotalea</taxon>
    </lineage>
</organism>
<sequence length="160" mass="18012">MGLGSSMSLSIKALIFLMTANFNMHEGNSVINELMIDDINFVIPSTYKLNVAETATNNNVLFVKTALLGVVSVITSQIKIKPIDECSIYCSTNTIPKIFKLEDESTFNSYQFIKWKVLNSSNIDNKNIKVGVIRLKKFVIIIIDDEVVWDDWVSLVKKSN</sequence>
<protein>
    <submittedName>
        <fullName evidence="1">Uncharacterized protein</fullName>
    </submittedName>
</protein>
<reference evidence="1 2" key="1">
    <citation type="submission" date="2016-10" db="EMBL/GenBank/DDBJ databases">
        <authorList>
            <person name="de Groot N.N."/>
        </authorList>
    </citation>
    <scope>NUCLEOTIDE SEQUENCE [LARGE SCALE GENOMIC DNA]</scope>
    <source>
        <strain evidence="1 2">DSM 19706</strain>
    </source>
</reference>
<keyword evidence="2" id="KW-1185">Reference proteome</keyword>
<proteinExistence type="predicted"/>
<name>A0A1I0ACC6_THASX</name>
<evidence type="ECO:0000313" key="2">
    <source>
        <dbReference type="Proteomes" id="UP000199308"/>
    </source>
</evidence>